<organism evidence="1 2">
    <name type="scientific">Corynebacterium variabile</name>
    <dbReference type="NCBI Taxonomy" id="1727"/>
    <lineage>
        <taxon>Bacteria</taxon>
        <taxon>Bacillati</taxon>
        <taxon>Actinomycetota</taxon>
        <taxon>Actinomycetes</taxon>
        <taxon>Mycobacteriales</taxon>
        <taxon>Corynebacteriaceae</taxon>
        <taxon>Corynebacterium</taxon>
    </lineage>
</organism>
<dbReference type="Proteomes" id="UP000319986">
    <property type="component" value="Unassembled WGS sequence"/>
</dbReference>
<evidence type="ECO:0000313" key="2">
    <source>
        <dbReference type="Proteomes" id="UP000319986"/>
    </source>
</evidence>
<accession>A0A4Y4C390</accession>
<dbReference type="AlphaFoldDB" id="A0A4Y4C390"/>
<sequence>MNDARLDLAFTGPDHDRAEEIFTALTRTPVDDINPEALDLLLQTAAGSVDQIRAVEMTDAFLQPPVIDDNGLIVAVGAQGMEPRQLFVEAPGELLDELRALPRTTVTGAWIQAVLALHSVDAFATEEVDRIVLHSVAAAVLDQLAAEGREAQAQVIDITDESDGAEAGDRGRIVEVRRSWRDHGHLDIDQGVITALFALAVQVFTEALAEHGAEAILLPYEVAGNDLAAGYTTLENLETTGIAKTTMISPTDATVSGRLTGLTGGNANLANALWFDILAAAADHLGQTGTTTPEIAAKILDVTGDCLAATELVEAGGASGSGEATEPTA</sequence>
<proteinExistence type="predicted"/>
<reference evidence="1 2" key="1">
    <citation type="submission" date="2019-06" db="EMBL/GenBank/DDBJ databases">
        <title>Whole genome shotgun sequence of Corynebacterium variabile NBRC 15286.</title>
        <authorList>
            <person name="Hosoyama A."/>
            <person name="Uohara A."/>
            <person name="Ohji S."/>
            <person name="Ichikawa N."/>
        </authorList>
    </citation>
    <scope>NUCLEOTIDE SEQUENCE [LARGE SCALE GENOMIC DNA]</scope>
    <source>
        <strain evidence="1 2">NBRC 15286</strain>
    </source>
</reference>
<name>A0A4Y4C390_9CORY</name>
<dbReference type="GeneID" id="82887719"/>
<dbReference type="RefSeq" id="WP_141329837.1">
    <property type="nucleotide sequence ID" value="NZ_BJNT01000012.1"/>
</dbReference>
<dbReference type="EMBL" id="BJNT01000012">
    <property type="protein sequence ID" value="GEC86269.1"/>
    <property type="molecule type" value="Genomic_DNA"/>
</dbReference>
<gene>
    <name evidence="1" type="ORF">CVA01_15830</name>
</gene>
<evidence type="ECO:0000313" key="1">
    <source>
        <dbReference type="EMBL" id="GEC86269.1"/>
    </source>
</evidence>
<comment type="caution">
    <text evidence="1">The sequence shown here is derived from an EMBL/GenBank/DDBJ whole genome shotgun (WGS) entry which is preliminary data.</text>
</comment>
<protein>
    <submittedName>
        <fullName evidence="1">Uncharacterized protein</fullName>
    </submittedName>
</protein>